<keyword evidence="2" id="KW-1185">Reference proteome</keyword>
<protein>
    <submittedName>
        <fullName evidence="1">Uncharacterized protein</fullName>
    </submittedName>
</protein>
<evidence type="ECO:0000313" key="1">
    <source>
        <dbReference type="EMBL" id="KAH7911806.1"/>
    </source>
</evidence>
<comment type="caution">
    <text evidence="1">The sequence shown here is derived from an EMBL/GenBank/DDBJ whole genome shotgun (WGS) entry which is preliminary data.</text>
</comment>
<gene>
    <name evidence="1" type="ORF">BJ138DRAFT_1112866</name>
</gene>
<proteinExistence type="predicted"/>
<reference evidence="1" key="1">
    <citation type="journal article" date="2021" name="New Phytol.">
        <title>Evolutionary innovations through gain and loss of genes in the ectomycorrhizal Boletales.</title>
        <authorList>
            <person name="Wu G."/>
            <person name="Miyauchi S."/>
            <person name="Morin E."/>
            <person name="Kuo A."/>
            <person name="Drula E."/>
            <person name="Varga T."/>
            <person name="Kohler A."/>
            <person name="Feng B."/>
            <person name="Cao Y."/>
            <person name="Lipzen A."/>
            <person name="Daum C."/>
            <person name="Hundley H."/>
            <person name="Pangilinan J."/>
            <person name="Johnson J."/>
            <person name="Barry K."/>
            <person name="LaButti K."/>
            <person name="Ng V."/>
            <person name="Ahrendt S."/>
            <person name="Min B."/>
            <person name="Choi I.G."/>
            <person name="Park H."/>
            <person name="Plett J.M."/>
            <person name="Magnuson J."/>
            <person name="Spatafora J.W."/>
            <person name="Nagy L.G."/>
            <person name="Henrissat B."/>
            <person name="Grigoriev I.V."/>
            <person name="Yang Z.L."/>
            <person name="Xu J."/>
            <person name="Martin F.M."/>
        </authorList>
    </citation>
    <scope>NUCLEOTIDE SEQUENCE</scope>
    <source>
        <strain evidence="1">ATCC 28755</strain>
    </source>
</reference>
<organism evidence="1 2">
    <name type="scientific">Hygrophoropsis aurantiaca</name>
    <dbReference type="NCBI Taxonomy" id="72124"/>
    <lineage>
        <taxon>Eukaryota</taxon>
        <taxon>Fungi</taxon>
        <taxon>Dikarya</taxon>
        <taxon>Basidiomycota</taxon>
        <taxon>Agaricomycotina</taxon>
        <taxon>Agaricomycetes</taxon>
        <taxon>Agaricomycetidae</taxon>
        <taxon>Boletales</taxon>
        <taxon>Coniophorineae</taxon>
        <taxon>Hygrophoropsidaceae</taxon>
        <taxon>Hygrophoropsis</taxon>
    </lineage>
</organism>
<name>A0ACB8AFY1_9AGAM</name>
<dbReference type="EMBL" id="MU267666">
    <property type="protein sequence ID" value="KAH7911806.1"/>
    <property type="molecule type" value="Genomic_DNA"/>
</dbReference>
<evidence type="ECO:0000313" key="2">
    <source>
        <dbReference type="Proteomes" id="UP000790377"/>
    </source>
</evidence>
<accession>A0ACB8AFY1</accession>
<dbReference type="Proteomes" id="UP000790377">
    <property type="component" value="Unassembled WGS sequence"/>
</dbReference>
<sequence>MITGYKKKKLGLPSEKLSGDVPRAEWRAVIVSEVIFPIVMAVLFIIAYLFVKAFPDTTGRPPPSPLIRIAVISLGLIVWNAAGPVVPHIFSAASEYWGYSDPVLPCYYPAALSPQLSTHVRIPIFSLPYHQYPVAEHNRLDGKRLRRERGR</sequence>